<dbReference type="PROSITE" id="PS51257">
    <property type="entry name" value="PROKAR_LIPOPROTEIN"/>
    <property type="match status" value="1"/>
</dbReference>
<dbReference type="EMBL" id="JAIRAU010000044">
    <property type="protein sequence ID" value="MBZ5713782.1"/>
    <property type="molecule type" value="Genomic_DNA"/>
</dbReference>
<feature type="chain" id="PRO_5045837130" evidence="2">
    <location>
        <begin position="22"/>
        <end position="214"/>
    </location>
</feature>
<feature type="region of interest" description="Disordered" evidence="1">
    <location>
        <begin position="24"/>
        <end position="72"/>
    </location>
</feature>
<proteinExistence type="predicted"/>
<evidence type="ECO:0000256" key="1">
    <source>
        <dbReference type="SAM" id="MobiDB-lite"/>
    </source>
</evidence>
<protein>
    <submittedName>
        <fullName evidence="3">Uncharacterized protein</fullName>
    </submittedName>
</protein>
<reference evidence="3" key="1">
    <citation type="submission" date="2021-08" db="EMBL/GenBank/DDBJ databases">
        <authorList>
            <person name="Stevens D.C."/>
        </authorList>
    </citation>
    <scope>NUCLEOTIDE SEQUENCE</scope>
    <source>
        <strain evidence="3">DSM 53165</strain>
    </source>
</reference>
<dbReference type="Proteomes" id="UP001139031">
    <property type="component" value="Unassembled WGS sequence"/>
</dbReference>
<evidence type="ECO:0000313" key="3">
    <source>
        <dbReference type="EMBL" id="MBZ5713782.1"/>
    </source>
</evidence>
<sequence>MRTISKLSLAALFTVSFTACPADEGETTDTTAATPGTDATATMTPATATESPTGTDGTEGSDTEAPTTTETTGNGGAGFCAQTCAAVAECVPMGGNEADYACTDGFCEYKGQLPACDDTTCPAAAGGACADVNGVNQCTFPCTEGGTECDLLQLECTGMNDAGEPICAAKPCGGVAEGAACEIAGFGQLGVCTDGVCSCSADTECTAEGYACNQ</sequence>
<keyword evidence="4" id="KW-1185">Reference proteome</keyword>
<name>A0ABS7TZT5_9BACT</name>
<feature type="signal peptide" evidence="2">
    <location>
        <begin position="1"/>
        <end position="21"/>
    </location>
</feature>
<accession>A0ABS7TZT5</accession>
<keyword evidence="2" id="KW-0732">Signal</keyword>
<comment type="caution">
    <text evidence="3">The sequence shown here is derived from an EMBL/GenBank/DDBJ whole genome shotgun (WGS) entry which is preliminary data.</text>
</comment>
<dbReference type="RefSeq" id="WP_224195518.1">
    <property type="nucleotide sequence ID" value="NZ_JAIRAU010000044.1"/>
</dbReference>
<organism evidence="3 4">
    <name type="scientific">Nannocystis pusilla</name>
    <dbReference type="NCBI Taxonomy" id="889268"/>
    <lineage>
        <taxon>Bacteria</taxon>
        <taxon>Pseudomonadati</taxon>
        <taxon>Myxococcota</taxon>
        <taxon>Polyangia</taxon>
        <taxon>Nannocystales</taxon>
        <taxon>Nannocystaceae</taxon>
        <taxon>Nannocystis</taxon>
    </lineage>
</organism>
<feature type="compositionally biased region" description="Low complexity" evidence="1">
    <location>
        <begin position="28"/>
        <end position="72"/>
    </location>
</feature>
<evidence type="ECO:0000256" key="2">
    <source>
        <dbReference type="SAM" id="SignalP"/>
    </source>
</evidence>
<evidence type="ECO:0000313" key="4">
    <source>
        <dbReference type="Proteomes" id="UP001139031"/>
    </source>
</evidence>
<gene>
    <name evidence="3" type="ORF">K7C98_31515</name>
</gene>